<name>A0A387BMU6_9MICO</name>
<feature type="domain" description="CobQ/CobB/MinD/ParA nucleotide binding" evidence="1">
    <location>
        <begin position="4"/>
        <end position="161"/>
    </location>
</feature>
<proteinExistence type="predicted"/>
<dbReference type="PIRSF" id="PIRSF009320">
    <property type="entry name" value="Nuc_binding_HP_1000"/>
    <property type="match status" value="1"/>
</dbReference>
<dbReference type="Gene3D" id="3.40.50.300">
    <property type="entry name" value="P-loop containing nucleotide triphosphate hydrolases"/>
    <property type="match status" value="1"/>
</dbReference>
<dbReference type="InterPro" id="IPR027417">
    <property type="entry name" value="P-loop_NTPase"/>
</dbReference>
<keyword evidence="2" id="KW-0614">Plasmid</keyword>
<dbReference type="CDD" id="cd02042">
    <property type="entry name" value="ParAB_family"/>
    <property type="match status" value="1"/>
</dbReference>
<dbReference type="PANTHER" id="PTHR13696:SF96">
    <property type="entry name" value="COBQ_COBB_MIND_PARA NUCLEOTIDE BINDING DOMAIN-CONTAINING PROTEIN"/>
    <property type="match status" value="1"/>
</dbReference>
<protein>
    <submittedName>
        <fullName evidence="2">ParA family protein</fullName>
    </submittedName>
</protein>
<evidence type="ECO:0000259" key="1">
    <source>
        <dbReference type="Pfam" id="PF01656"/>
    </source>
</evidence>
<keyword evidence="3" id="KW-1185">Reference proteome</keyword>
<dbReference type="SUPFAM" id="SSF52540">
    <property type="entry name" value="P-loop containing nucleoside triphosphate hydrolases"/>
    <property type="match status" value="1"/>
</dbReference>
<reference evidence="2 3" key="1">
    <citation type="submission" date="2018-09" db="EMBL/GenBank/DDBJ databases">
        <title>Genome sequencing of strain 2DFW10M-5.</title>
        <authorList>
            <person name="Heo J."/>
            <person name="Kim S.-J."/>
            <person name="Kwon S.-W."/>
        </authorList>
    </citation>
    <scope>NUCLEOTIDE SEQUENCE [LARGE SCALE GENOMIC DNA]</scope>
    <source>
        <strain evidence="2 3">2DFW10M-5</strain>
        <plasmid evidence="2 3">unnamed1</plasmid>
    </source>
</reference>
<dbReference type="InterPro" id="IPR002586">
    <property type="entry name" value="CobQ/CobB/MinD/ParA_Nub-bd_dom"/>
</dbReference>
<gene>
    <name evidence="2" type="ORF">D7I44_17810</name>
</gene>
<accession>A0A387BMU6</accession>
<dbReference type="InterPro" id="IPR050678">
    <property type="entry name" value="DNA_Partitioning_ATPase"/>
</dbReference>
<dbReference type="Pfam" id="PF01656">
    <property type="entry name" value="CbiA"/>
    <property type="match status" value="1"/>
</dbReference>
<dbReference type="Proteomes" id="UP000275069">
    <property type="component" value="Plasmid unnamed1"/>
</dbReference>
<organism evidence="2 3">
    <name type="scientific">Gryllotalpicola protaetiae</name>
    <dbReference type="NCBI Taxonomy" id="2419771"/>
    <lineage>
        <taxon>Bacteria</taxon>
        <taxon>Bacillati</taxon>
        <taxon>Actinomycetota</taxon>
        <taxon>Actinomycetes</taxon>
        <taxon>Micrococcales</taxon>
        <taxon>Microbacteriaceae</taxon>
        <taxon>Gryllotalpicola</taxon>
    </lineage>
</organism>
<geneLocation type="plasmid" evidence="2 3">
    <name>unnamed1</name>
</geneLocation>
<dbReference type="EMBL" id="CP032625">
    <property type="protein sequence ID" value="AYG05535.1"/>
    <property type="molecule type" value="Genomic_DNA"/>
</dbReference>
<dbReference type="RefSeq" id="WP_120791063.1">
    <property type="nucleotide sequence ID" value="NZ_CP032625.1"/>
</dbReference>
<sequence length="222" mass="24360">MRILAVVNQKGGVGKSNVVMNLAAVAAAHSRVLVLDADHLQQTATSWAEAAEAAGKALPYDFDAVDDVAVLSQMREFDEYDLILVDTPGTLADSELPRLNAILDNSDFVVLPIEPKFNSIRPLVTTIDRLVRPRGLPYRVLLSRVRRDEPGRKRRDETIATLDELGQPHFQSDVREYTVHEDAPMTGDVVTTYPPSRGAIGALDDFKSLALELNSIWANGGK</sequence>
<evidence type="ECO:0000313" key="2">
    <source>
        <dbReference type="EMBL" id="AYG05535.1"/>
    </source>
</evidence>
<evidence type="ECO:0000313" key="3">
    <source>
        <dbReference type="Proteomes" id="UP000275069"/>
    </source>
</evidence>
<dbReference type="PANTHER" id="PTHR13696">
    <property type="entry name" value="P-LOOP CONTAINING NUCLEOSIDE TRIPHOSPHATE HYDROLASE"/>
    <property type="match status" value="1"/>
</dbReference>
<dbReference type="AlphaFoldDB" id="A0A387BMU6"/>
<dbReference type="KEGG" id="gry:D7I44_17810"/>
<dbReference type="OrthoDB" id="3173068at2"/>